<protein>
    <submittedName>
        <fullName evidence="1">Gamma-glutamyl-gamma-aminobutyrate hydrolase family protein</fullName>
    </submittedName>
</protein>
<dbReference type="GO" id="GO:0033969">
    <property type="term" value="F:gamma-glutamyl-gamma-aminobutyrate hydrolase activity"/>
    <property type="evidence" value="ECO:0007669"/>
    <property type="project" value="TreeGrafter"/>
</dbReference>
<dbReference type="PROSITE" id="PS51273">
    <property type="entry name" value="GATASE_TYPE_1"/>
    <property type="match status" value="1"/>
</dbReference>
<dbReference type="InterPro" id="IPR029062">
    <property type="entry name" value="Class_I_gatase-like"/>
</dbReference>
<dbReference type="SUPFAM" id="SSF52317">
    <property type="entry name" value="Class I glutamine amidotransferase-like"/>
    <property type="match status" value="1"/>
</dbReference>
<reference evidence="1 2" key="1">
    <citation type="submission" date="2019-06" db="EMBL/GenBank/DDBJ databases">
        <title>Genome analyses of bacteria isolated from kimchi.</title>
        <authorList>
            <person name="Lee S."/>
            <person name="Ahn S."/>
            <person name="Roh S."/>
        </authorList>
    </citation>
    <scope>NUCLEOTIDE SEQUENCE [LARGE SCALE GENOMIC DNA]</scope>
    <source>
        <strain evidence="1 2">CBA3616</strain>
    </source>
</reference>
<dbReference type="CDD" id="cd01745">
    <property type="entry name" value="GATase1_2"/>
    <property type="match status" value="1"/>
</dbReference>
<dbReference type="Proteomes" id="UP000321772">
    <property type="component" value="Chromosome"/>
</dbReference>
<sequence>MLKPLIAIVANQYEYAEEVFHHHPASYVPQFFLTAINAAGGVPVILPLVDRSAISRYVSLYDGFLLTGGQGVSSFLYGEEPLPKLGTTFLQRDLFEIALVKAVAQTHKPLLGVCRGLQVLNVALGGTLYQDLAYREKPSLKHMQIPTADTQPTHHIVLAPDTVLAQTFGESALVNSLHKQAIKQVAPGLEVIAHSSDQVIEALQSSTTDHQFMGVQWHPEMLLEYDARQLIVFQDLVKKAKQANK</sequence>
<gene>
    <name evidence="1" type="ORF">FGL77_06635</name>
</gene>
<dbReference type="GO" id="GO:0005829">
    <property type="term" value="C:cytosol"/>
    <property type="evidence" value="ECO:0007669"/>
    <property type="project" value="TreeGrafter"/>
</dbReference>
<dbReference type="PANTHER" id="PTHR43235:SF1">
    <property type="entry name" value="GLUTAMINE AMIDOTRANSFERASE PB2B2.05-RELATED"/>
    <property type="match status" value="1"/>
</dbReference>
<organism evidence="1 2">
    <name type="scientific">Loigolactobacillus coryniformis</name>
    <dbReference type="NCBI Taxonomy" id="1610"/>
    <lineage>
        <taxon>Bacteria</taxon>
        <taxon>Bacillati</taxon>
        <taxon>Bacillota</taxon>
        <taxon>Bacilli</taxon>
        <taxon>Lactobacillales</taxon>
        <taxon>Lactobacillaceae</taxon>
        <taxon>Loigolactobacillus</taxon>
    </lineage>
</organism>
<dbReference type="EMBL" id="CP042392">
    <property type="protein sequence ID" value="QEA53009.1"/>
    <property type="molecule type" value="Genomic_DNA"/>
</dbReference>
<dbReference type="InterPro" id="IPR044668">
    <property type="entry name" value="PuuD-like"/>
</dbReference>
<evidence type="ECO:0000313" key="2">
    <source>
        <dbReference type="Proteomes" id="UP000321772"/>
    </source>
</evidence>
<dbReference type="PANTHER" id="PTHR43235">
    <property type="entry name" value="GLUTAMINE AMIDOTRANSFERASE PB2B2.05-RELATED"/>
    <property type="match status" value="1"/>
</dbReference>
<keyword evidence="1" id="KW-0378">Hydrolase</keyword>
<dbReference type="InterPro" id="IPR011697">
    <property type="entry name" value="Peptidase_C26"/>
</dbReference>
<evidence type="ECO:0000313" key="1">
    <source>
        <dbReference type="EMBL" id="QEA53009.1"/>
    </source>
</evidence>
<name>A0A5B8TKL3_9LACO</name>
<dbReference type="GO" id="GO:0006598">
    <property type="term" value="P:polyamine catabolic process"/>
    <property type="evidence" value="ECO:0007669"/>
    <property type="project" value="TreeGrafter"/>
</dbReference>
<dbReference type="Pfam" id="PF07722">
    <property type="entry name" value="Peptidase_C26"/>
    <property type="match status" value="1"/>
</dbReference>
<dbReference type="Gene3D" id="3.40.50.880">
    <property type="match status" value="1"/>
</dbReference>
<dbReference type="AlphaFoldDB" id="A0A5B8TKL3"/>
<accession>A0A5B8TKL3</accession>
<proteinExistence type="predicted"/>